<feature type="transmembrane region" description="Helical" evidence="6">
    <location>
        <begin position="147"/>
        <end position="171"/>
    </location>
</feature>
<dbReference type="InterPro" id="IPR011701">
    <property type="entry name" value="MFS"/>
</dbReference>
<feature type="transmembrane region" description="Helical" evidence="6">
    <location>
        <begin position="88"/>
        <end position="106"/>
    </location>
</feature>
<evidence type="ECO:0000313" key="9">
    <source>
        <dbReference type="Proteomes" id="UP000484076"/>
    </source>
</evidence>
<keyword evidence="3 6" id="KW-0812">Transmembrane</keyword>
<dbReference type="PANTHER" id="PTHR43124:SF3">
    <property type="entry name" value="CHLORAMPHENICOL EFFLUX PUMP RV0191"/>
    <property type="match status" value="1"/>
</dbReference>
<feature type="transmembrane region" description="Helical" evidence="6">
    <location>
        <begin position="219"/>
        <end position="242"/>
    </location>
</feature>
<dbReference type="GO" id="GO:0005886">
    <property type="term" value="C:plasma membrane"/>
    <property type="evidence" value="ECO:0007669"/>
    <property type="project" value="UniProtKB-SubCell"/>
</dbReference>
<reference evidence="8" key="1">
    <citation type="submission" date="2020-05" db="EMBL/GenBank/DDBJ databases">
        <title>Fertoebacter nigrum gen. nov., sp. nov., a new member of the family Rhodobacteraceae.</title>
        <authorList>
            <person name="Szuroczki S."/>
            <person name="Abbaszade G."/>
            <person name="Buni D."/>
            <person name="Schumann P."/>
            <person name="Toth E."/>
        </authorList>
    </citation>
    <scope>NUCLEOTIDE SEQUENCE</scope>
    <source>
        <strain evidence="8">RG-N-1a</strain>
    </source>
</reference>
<organism evidence="8 9">
    <name type="scientific">Fertoeibacter niger</name>
    <dbReference type="NCBI Taxonomy" id="2656921"/>
    <lineage>
        <taxon>Bacteria</taxon>
        <taxon>Pseudomonadati</taxon>
        <taxon>Pseudomonadota</taxon>
        <taxon>Alphaproteobacteria</taxon>
        <taxon>Rhodobacterales</taxon>
        <taxon>Paracoccaceae</taxon>
        <taxon>Fertoeibacter</taxon>
    </lineage>
</organism>
<name>A0A8X8GZ08_9RHOB</name>
<evidence type="ECO:0000256" key="2">
    <source>
        <dbReference type="ARBA" id="ARBA00022475"/>
    </source>
</evidence>
<evidence type="ECO:0000313" key="8">
    <source>
        <dbReference type="EMBL" id="NUB43082.1"/>
    </source>
</evidence>
<dbReference type="PANTHER" id="PTHR43124">
    <property type="entry name" value="PURINE EFFLUX PUMP PBUE"/>
    <property type="match status" value="1"/>
</dbReference>
<feature type="domain" description="Major facilitator superfamily (MFS) profile" evidence="7">
    <location>
        <begin position="19"/>
        <end position="404"/>
    </location>
</feature>
<evidence type="ECO:0000259" key="7">
    <source>
        <dbReference type="PROSITE" id="PS50850"/>
    </source>
</evidence>
<evidence type="ECO:0000256" key="6">
    <source>
        <dbReference type="SAM" id="Phobius"/>
    </source>
</evidence>
<dbReference type="GO" id="GO:0022857">
    <property type="term" value="F:transmembrane transporter activity"/>
    <property type="evidence" value="ECO:0007669"/>
    <property type="project" value="InterPro"/>
</dbReference>
<dbReference type="RefSeq" id="WP_174539258.1">
    <property type="nucleotide sequence ID" value="NZ_WHUT02000001.1"/>
</dbReference>
<feature type="transmembrane region" description="Helical" evidence="6">
    <location>
        <begin position="254"/>
        <end position="273"/>
    </location>
</feature>
<accession>A0A8X8GZ08</accession>
<evidence type="ECO:0000256" key="3">
    <source>
        <dbReference type="ARBA" id="ARBA00022692"/>
    </source>
</evidence>
<dbReference type="Gene3D" id="1.20.1250.20">
    <property type="entry name" value="MFS general substrate transporter like domains"/>
    <property type="match status" value="1"/>
</dbReference>
<dbReference type="Proteomes" id="UP000484076">
    <property type="component" value="Unassembled WGS sequence"/>
</dbReference>
<feature type="transmembrane region" description="Helical" evidence="6">
    <location>
        <begin position="285"/>
        <end position="306"/>
    </location>
</feature>
<dbReference type="CDD" id="cd17473">
    <property type="entry name" value="MFS_arabinose_efflux_permease_like"/>
    <property type="match status" value="1"/>
</dbReference>
<dbReference type="SUPFAM" id="SSF103473">
    <property type="entry name" value="MFS general substrate transporter"/>
    <property type="match status" value="1"/>
</dbReference>
<feature type="transmembrane region" description="Helical" evidence="6">
    <location>
        <begin position="312"/>
        <end position="330"/>
    </location>
</feature>
<feature type="transmembrane region" description="Helical" evidence="6">
    <location>
        <begin position="177"/>
        <end position="198"/>
    </location>
</feature>
<gene>
    <name evidence="8" type="ORF">GEU84_001690</name>
</gene>
<feature type="transmembrane region" description="Helical" evidence="6">
    <location>
        <begin position="351"/>
        <end position="377"/>
    </location>
</feature>
<keyword evidence="2" id="KW-1003">Cell membrane</keyword>
<dbReference type="EMBL" id="WHUT02000001">
    <property type="protein sequence ID" value="NUB43082.1"/>
    <property type="molecule type" value="Genomic_DNA"/>
</dbReference>
<proteinExistence type="predicted"/>
<dbReference type="AlphaFoldDB" id="A0A8X8GZ08"/>
<keyword evidence="4 6" id="KW-1133">Transmembrane helix</keyword>
<dbReference type="InterPro" id="IPR020846">
    <property type="entry name" value="MFS_dom"/>
</dbReference>
<feature type="transmembrane region" description="Helical" evidence="6">
    <location>
        <begin position="112"/>
        <end position="135"/>
    </location>
</feature>
<evidence type="ECO:0000256" key="5">
    <source>
        <dbReference type="ARBA" id="ARBA00023136"/>
    </source>
</evidence>
<keyword evidence="9" id="KW-1185">Reference proteome</keyword>
<evidence type="ECO:0000256" key="1">
    <source>
        <dbReference type="ARBA" id="ARBA00004651"/>
    </source>
</evidence>
<evidence type="ECO:0000256" key="4">
    <source>
        <dbReference type="ARBA" id="ARBA00022989"/>
    </source>
</evidence>
<comment type="subcellular location">
    <subcellularLocation>
        <location evidence="1">Cell membrane</location>
        <topology evidence="1">Multi-pass membrane protein</topology>
    </subcellularLocation>
</comment>
<dbReference type="InterPro" id="IPR050189">
    <property type="entry name" value="MFS_Efflux_Transporters"/>
</dbReference>
<feature type="transmembrane region" description="Helical" evidence="6">
    <location>
        <begin position="383"/>
        <end position="400"/>
    </location>
</feature>
<dbReference type="InterPro" id="IPR036259">
    <property type="entry name" value="MFS_trans_sf"/>
</dbReference>
<protein>
    <submittedName>
        <fullName evidence="8">MFS transporter</fullName>
    </submittedName>
</protein>
<sequence length="410" mass="42262">MSQPPIPAAAIAPMPRPMVTVAVLLLAAMTIMANATIASSLPGMKAHFADVAGIDTLTGLILTLPSLTIVFTAGLAGWLADRVDRQKLLVAAALLYAIGGSSGLWAETLPQLLFGRAVLGAGVAGTMTLAMAWGADLWQGPARARMMGIQGAAMSFGGIVVMLLGGALATLHWRGAFSVYLLVLPIAALGLVMLAPHARQLRATRATARAEGRAKTTEAFPWAIFAFVGSLAFVFMAIFYVMPTRMPFLLEQLGVSNTFLIGAIMATLTLASMPGALSYGWLRRFVGPMTIFAASFALMGLGMVVISQAGGVAGVVIGTLIAGAGMGPSMPNYTTYFMGHVPASQRGRASGLLTTAFFAGQFAAPLVAAPLVVAFGLQGTFEALGLAQIVLGAGLGVAVLNRRRPTAAEA</sequence>
<dbReference type="PROSITE" id="PS50850">
    <property type="entry name" value="MFS"/>
    <property type="match status" value="1"/>
</dbReference>
<comment type="caution">
    <text evidence="8">The sequence shown here is derived from an EMBL/GenBank/DDBJ whole genome shotgun (WGS) entry which is preliminary data.</text>
</comment>
<dbReference type="Pfam" id="PF07690">
    <property type="entry name" value="MFS_1"/>
    <property type="match status" value="1"/>
</dbReference>
<feature type="transmembrane region" description="Helical" evidence="6">
    <location>
        <begin position="54"/>
        <end position="76"/>
    </location>
</feature>
<keyword evidence="5 6" id="KW-0472">Membrane</keyword>